<keyword evidence="2" id="KW-0489">Methyltransferase</keyword>
<feature type="domain" description="Methyltransferase" evidence="1">
    <location>
        <begin position="40"/>
        <end position="137"/>
    </location>
</feature>
<sequence>MTNDNYSLAVPFYDLWHEDGHVPQIRAGLPALIKDVSDGVLEIGAGTGLVTEVIARETEGEVFAVEPSLGMRSVLLSRLAADAELRSRVTVLPYGALDVDLDEPVGAVVMISVLHAFTPAGRERLWPTLARQLRPGGLLVLNHRERPAPRPGEPERLASYRVGRHAYEIWGQTLEVDGETVRSRFLYRIRQRGVVISEDEVVSVYHGVTGARLAAEVEAAGFVPESAPEGLRAWRRSAS</sequence>
<dbReference type="AlphaFoldDB" id="A0A1H7SEW1"/>
<keyword evidence="2" id="KW-0808">Transferase</keyword>
<evidence type="ECO:0000259" key="1">
    <source>
        <dbReference type="Pfam" id="PF13649"/>
    </source>
</evidence>
<dbReference type="Pfam" id="PF13649">
    <property type="entry name" value="Methyltransf_25"/>
    <property type="match status" value="1"/>
</dbReference>
<dbReference type="OrthoDB" id="4528595at2"/>
<protein>
    <submittedName>
        <fullName evidence="2">Methyltransferase domain-containing protein</fullName>
    </submittedName>
</protein>
<dbReference type="STRING" id="46177.SAMN05660976_03164"/>
<reference evidence="2 3" key="1">
    <citation type="submission" date="2016-10" db="EMBL/GenBank/DDBJ databases">
        <authorList>
            <person name="de Groot N.N."/>
        </authorList>
    </citation>
    <scope>NUCLEOTIDE SEQUENCE [LARGE SCALE GENOMIC DNA]</scope>
    <source>
        <strain evidence="2 3">DSM 43357</strain>
    </source>
</reference>
<dbReference type="RefSeq" id="WP_055503443.1">
    <property type="nucleotide sequence ID" value="NZ_BBZG01000001.1"/>
</dbReference>
<dbReference type="EMBL" id="FOBF01000006">
    <property type="protein sequence ID" value="SEL70849.1"/>
    <property type="molecule type" value="Genomic_DNA"/>
</dbReference>
<accession>A0A1H7SEW1</accession>
<dbReference type="SUPFAM" id="SSF53335">
    <property type="entry name" value="S-adenosyl-L-methionine-dependent methyltransferases"/>
    <property type="match status" value="1"/>
</dbReference>
<name>A0A1H7SEW1_9ACTN</name>
<dbReference type="Proteomes" id="UP000198953">
    <property type="component" value="Unassembled WGS sequence"/>
</dbReference>
<dbReference type="CDD" id="cd02440">
    <property type="entry name" value="AdoMet_MTases"/>
    <property type="match status" value="1"/>
</dbReference>
<dbReference type="Gene3D" id="3.40.50.150">
    <property type="entry name" value="Vaccinia Virus protein VP39"/>
    <property type="match status" value="1"/>
</dbReference>
<organism evidence="2 3">
    <name type="scientific">Nonomuraea pusilla</name>
    <dbReference type="NCBI Taxonomy" id="46177"/>
    <lineage>
        <taxon>Bacteria</taxon>
        <taxon>Bacillati</taxon>
        <taxon>Actinomycetota</taxon>
        <taxon>Actinomycetes</taxon>
        <taxon>Streptosporangiales</taxon>
        <taxon>Streptosporangiaceae</taxon>
        <taxon>Nonomuraea</taxon>
    </lineage>
</organism>
<dbReference type="InterPro" id="IPR029063">
    <property type="entry name" value="SAM-dependent_MTases_sf"/>
</dbReference>
<keyword evidence="3" id="KW-1185">Reference proteome</keyword>
<dbReference type="GO" id="GO:0032259">
    <property type="term" value="P:methylation"/>
    <property type="evidence" value="ECO:0007669"/>
    <property type="project" value="UniProtKB-KW"/>
</dbReference>
<proteinExistence type="predicted"/>
<evidence type="ECO:0000313" key="3">
    <source>
        <dbReference type="Proteomes" id="UP000198953"/>
    </source>
</evidence>
<gene>
    <name evidence="2" type="ORF">SAMN05660976_03164</name>
</gene>
<evidence type="ECO:0000313" key="2">
    <source>
        <dbReference type="EMBL" id="SEL70849.1"/>
    </source>
</evidence>
<dbReference type="GO" id="GO:0008168">
    <property type="term" value="F:methyltransferase activity"/>
    <property type="evidence" value="ECO:0007669"/>
    <property type="project" value="UniProtKB-KW"/>
</dbReference>
<dbReference type="InterPro" id="IPR041698">
    <property type="entry name" value="Methyltransf_25"/>
</dbReference>